<keyword evidence="4" id="KW-0963">Cytoplasm</keyword>
<keyword evidence="8" id="KW-0547">Nucleotide-binding</keyword>
<dbReference type="OrthoDB" id="39992at2157"/>
<comment type="catalytic activity">
    <reaction evidence="11">
        <text>L-threonine + hydrogencarbonate + ATP = L-threonylcarbamoyladenylate + diphosphate + H2O</text>
        <dbReference type="Rhea" id="RHEA:36407"/>
        <dbReference type="ChEBI" id="CHEBI:15377"/>
        <dbReference type="ChEBI" id="CHEBI:17544"/>
        <dbReference type="ChEBI" id="CHEBI:30616"/>
        <dbReference type="ChEBI" id="CHEBI:33019"/>
        <dbReference type="ChEBI" id="CHEBI:57926"/>
        <dbReference type="ChEBI" id="CHEBI:73682"/>
        <dbReference type="EC" id="2.7.7.87"/>
    </reaction>
</comment>
<dbReference type="GO" id="GO:0006450">
    <property type="term" value="P:regulation of translational fidelity"/>
    <property type="evidence" value="ECO:0007669"/>
    <property type="project" value="TreeGrafter"/>
</dbReference>
<dbReference type="Gene3D" id="3.90.870.10">
    <property type="entry name" value="DHBP synthase"/>
    <property type="match status" value="1"/>
</dbReference>
<dbReference type="STRING" id="399550.Smar_0539"/>
<evidence type="ECO:0000256" key="5">
    <source>
        <dbReference type="ARBA" id="ARBA00022679"/>
    </source>
</evidence>
<keyword evidence="14" id="KW-1185">Reference proteome</keyword>
<keyword evidence="5" id="KW-0808">Transferase</keyword>
<dbReference type="GO" id="GO:0005524">
    <property type="term" value="F:ATP binding"/>
    <property type="evidence" value="ECO:0007669"/>
    <property type="project" value="UniProtKB-KW"/>
</dbReference>
<evidence type="ECO:0000256" key="9">
    <source>
        <dbReference type="ARBA" id="ARBA00022840"/>
    </source>
</evidence>
<comment type="similarity">
    <text evidence="2">Belongs to the SUA5 family.</text>
</comment>
<dbReference type="EMBL" id="CP000575">
    <property type="protein sequence ID" value="ABN69646.1"/>
    <property type="molecule type" value="Genomic_DNA"/>
</dbReference>
<dbReference type="GO" id="GO:0000049">
    <property type="term" value="F:tRNA binding"/>
    <property type="evidence" value="ECO:0007669"/>
    <property type="project" value="TreeGrafter"/>
</dbReference>
<dbReference type="EC" id="2.7.7.87" evidence="3"/>
<reference evidence="13 14" key="2">
    <citation type="journal article" date="2009" name="Stand. Genomic Sci.">
        <title>Complete genome sequence of Staphylothermus marinus Stetter and Fiala 1986 type strain F1.</title>
        <authorList>
            <person name="Anderson I.J."/>
            <person name="Sun H."/>
            <person name="Lapidus A."/>
            <person name="Copeland A."/>
            <person name="Glavina Del Rio T."/>
            <person name="Tice H."/>
            <person name="Dalin E."/>
            <person name="Lucas S."/>
            <person name="Barry K."/>
            <person name="Land M."/>
            <person name="Richardson P."/>
            <person name="Huber H."/>
            <person name="Kyrpides N.C."/>
        </authorList>
    </citation>
    <scope>NUCLEOTIDE SEQUENCE [LARGE SCALE GENOMIC DNA]</scope>
    <source>
        <strain evidence="14">ATCC 43588 / DSM 3639 / JCM 9404 / F1</strain>
    </source>
</reference>
<keyword evidence="7" id="KW-0548">Nucleotidyltransferase</keyword>
<dbReference type="HOGENOM" id="CLU_031397_3_1_2"/>
<keyword evidence="9" id="KW-0067">ATP-binding</keyword>
<dbReference type="PANTHER" id="PTHR17490">
    <property type="entry name" value="SUA5"/>
    <property type="match status" value="1"/>
</dbReference>
<evidence type="ECO:0000256" key="6">
    <source>
        <dbReference type="ARBA" id="ARBA00022694"/>
    </source>
</evidence>
<name>A3DLY6_STAMF</name>
<dbReference type="AlphaFoldDB" id="A3DLY6"/>
<evidence type="ECO:0000259" key="12">
    <source>
        <dbReference type="PROSITE" id="PS51163"/>
    </source>
</evidence>
<dbReference type="KEGG" id="smr:Smar_0539"/>
<accession>A3DLY6</accession>
<keyword evidence="6" id="KW-0819">tRNA processing</keyword>
<dbReference type="RefSeq" id="WP_011838837.1">
    <property type="nucleotide sequence ID" value="NC_009033.1"/>
</dbReference>
<dbReference type="NCBIfam" id="TIGR00057">
    <property type="entry name" value="L-threonylcarbamoyladenylate synthase"/>
    <property type="match status" value="1"/>
</dbReference>
<gene>
    <name evidence="13" type="ordered locus">Smar_0539</name>
</gene>
<evidence type="ECO:0000256" key="11">
    <source>
        <dbReference type="ARBA" id="ARBA00048366"/>
    </source>
</evidence>
<feature type="domain" description="YrdC-like" evidence="12">
    <location>
        <begin position="13"/>
        <end position="198"/>
    </location>
</feature>
<dbReference type="GO" id="GO:0061710">
    <property type="term" value="F:L-threonylcarbamoyladenylate synthase"/>
    <property type="evidence" value="ECO:0007669"/>
    <property type="project" value="UniProtKB-EC"/>
</dbReference>
<evidence type="ECO:0000256" key="4">
    <source>
        <dbReference type="ARBA" id="ARBA00022490"/>
    </source>
</evidence>
<dbReference type="InterPro" id="IPR050156">
    <property type="entry name" value="TC-AMP_synthase_SUA5"/>
</dbReference>
<dbReference type="InterPro" id="IPR006070">
    <property type="entry name" value="Sua5-like_dom"/>
</dbReference>
<dbReference type="GeneID" id="4907358"/>
<evidence type="ECO:0000313" key="13">
    <source>
        <dbReference type="EMBL" id="ABN69646.1"/>
    </source>
</evidence>
<evidence type="ECO:0000256" key="1">
    <source>
        <dbReference type="ARBA" id="ARBA00004496"/>
    </source>
</evidence>
<comment type="subcellular location">
    <subcellularLocation>
        <location evidence="1">Cytoplasm</location>
    </subcellularLocation>
</comment>
<proteinExistence type="inferred from homology"/>
<evidence type="ECO:0000313" key="14">
    <source>
        <dbReference type="Proteomes" id="UP000000254"/>
    </source>
</evidence>
<dbReference type="GO" id="GO:0008033">
    <property type="term" value="P:tRNA processing"/>
    <property type="evidence" value="ECO:0007669"/>
    <property type="project" value="UniProtKB-KW"/>
</dbReference>
<dbReference type="eggNOG" id="arCOG01952">
    <property type="taxonomic scope" value="Archaea"/>
</dbReference>
<dbReference type="PROSITE" id="PS51163">
    <property type="entry name" value="YRDC"/>
    <property type="match status" value="1"/>
</dbReference>
<reference evidence="14" key="1">
    <citation type="journal article" date="2009" name="BMC Genomics">
        <title>The complete genome sequence of Staphylothermus marinus reveals differences in sulfur metabolism among heterotrophic Crenarchaeota.</title>
        <authorList>
            <person name="Anderson I.J."/>
            <person name="Dharmarajan L."/>
            <person name="Rodriguez J."/>
            <person name="Hooper S."/>
            <person name="Porat I."/>
            <person name="Ulrich L.E."/>
            <person name="Elkins J.G."/>
            <person name="Mavromatis K."/>
            <person name="Sun H."/>
            <person name="Land M."/>
            <person name="Lapidus A."/>
            <person name="Lucas S."/>
            <person name="Barry K."/>
            <person name="Huber H."/>
            <person name="Zhulin I.B."/>
            <person name="Whitman W.B."/>
            <person name="Mukhopadhyay B."/>
            <person name="Woese C."/>
            <person name="Bristow J."/>
            <person name="Kyrpides N."/>
        </authorList>
    </citation>
    <scope>NUCLEOTIDE SEQUENCE [LARGE SCALE GENOMIC DNA]</scope>
    <source>
        <strain evidence="14">ATCC 43588 / DSM 3639 / JCM 9404 / F1</strain>
    </source>
</reference>
<dbReference type="Proteomes" id="UP000000254">
    <property type="component" value="Chromosome"/>
</dbReference>
<evidence type="ECO:0000256" key="3">
    <source>
        <dbReference type="ARBA" id="ARBA00012584"/>
    </source>
</evidence>
<dbReference type="GO" id="GO:0003725">
    <property type="term" value="F:double-stranded RNA binding"/>
    <property type="evidence" value="ECO:0007669"/>
    <property type="project" value="InterPro"/>
</dbReference>
<dbReference type="InterPro" id="IPR017945">
    <property type="entry name" value="DHBP_synth_RibB-like_a/b_dom"/>
</dbReference>
<dbReference type="PANTHER" id="PTHR17490:SF16">
    <property type="entry name" value="THREONYLCARBAMOYL-AMP SYNTHASE"/>
    <property type="match status" value="1"/>
</dbReference>
<evidence type="ECO:0000256" key="8">
    <source>
        <dbReference type="ARBA" id="ARBA00022741"/>
    </source>
</evidence>
<evidence type="ECO:0000256" key="2">
    <source>
        <dbReference type="ARBA" id="ARBA00007663"/>
    </source>
</evidence>
<sequence>MNILRANFINPSINIIQEAYRILKSCGLVVGVTDTLYGIFADPFRDECVSRIYVVKKRKGKPIPLLASSPKAVFSITNINHNLQRFLEVIWPGPVTVILKPIDSIFSEEIHLGTEKIGFRVPASPLPRKLAELNGGFITGTSANISGLKPAKNIEEAIKQLGNNIDLYIDSGTAPIGEPSTVIDLTSEKPLIVRDGVVSYRSIIRLYKHIVSKNHE</sequence>
<organism evidence="13 14">
    <name type="scientific">Staphylothermus marinus (strain ATCC 43588 / DSM 3639 / JCM 9404 / F1)</name>
    <dbReference type="NCBI Taxonomy" id="399550"/>
    <lineage>
        <taxon>Archaea</taxon>
        <taxon>Thermoproteota</taxon>
        <taxon>Thermoprotei</taxon>
        <taxon>Desulfurococcales</taxon>
        <taxon>Desulfurococcaceae</taxon>
        <taxon>Staphylothermus</taxon>
    </lineage>
</organism>
<dbReference type="SUPFAM" id="SSF55821">
    <property type="entry name" value="YrdC/RibB"/>
    <property type="match status" value="1"/>
</dbReference>
<dbReference type="Pfam" id="PF01300">
    <property type="entry name" value="Sua5_yciO_yrdC"/>
    <property type="match status" value="1"/>
</dbReference>
<evidence type="ECO:0000256" key="10">
    <source>
        <dbReference type="ARBA" id="ARBA00029774"/>
    </source>
</evidence>
<protein>
    <recommendedName>
        <fullName evidence="10">L-threonylcarbamoyladenylate synthase</fullName>
        <ecNumber evidence="3">2.7.7.87</ecNumber>
    </recommendedName>
    <alternativeName>
        <fullName evidence="10">L-threonylcarbamoyladenylate synthase</fullName>
    </alternativeName>
</protein>
<evidence type="ECO:0000256" key="7">
    <source>
        <dbReference type="ARBA" id="ARBA00022695"/>
    </source>
</evidence>
<dbReference type="GO" id="GO:0005737">
    <property type="term" value="C:cytoplasm"/>
    <property type="evidence" value="ECO:0007669"/>
    <property type="project" value="UniProtKB-SubCell"/>
</dbReference>